<evidence type="ECO:0000313" key="1">
    <source>
        <dbReference type="EMBL" id="JAQ02550.1"/>
    </source>
</evidence>
<organism evidence="1">
    <name type="scientific">Lygus hesperus</name>
    <name type="common">Western plant bug</name>
    <dbReference type="NCBI Taxonomy" id="30085"/>
    <lineage>
        <taxon>Eukaryota</taxon>
        <taxon>Metazoa</taxon>
        <taxon>Ecdysozoa</taxon>
        <taxon>Arthropoda</taxon>
        <taxon>Hexapoda</taxon>
        <taxon>Insecta</taxon>
        <taxon>Pterygota</taxon>
        <taxon>Neoptera</taxon>
        <taxon>Paraneoptera</taxon>
        <taxon>Hemiptera</taxon>
        <taxon>Heteroptera</taxon>
        <taxon>Panheteroptera</taxon>
        <taxon>Cimicomorpha</taxon>
        <taxon>Miridae</taxon>
        <taxon>Mirini</taxon>
        <taxon>Lygus</taxon>
    </lineage>
</organism>
<sequence>MSLPKLKMKFLQNDVWYMTFNQLFFHAEFNSDIYFEFRAPFRVLGANFSLEKSKEAQILAFKTRKNARNSKINVTNEFRFIEEKKQLKFITHCGTQFWRKFNFWPVLKVTNKIRFCCPRNFA</sequence>
<dbReference type="AlphaFoldDB" id="A0A146L7B0"/>
<accession>A0A146L7B0</accession>
<gene>
    <name evidence="1" type="ORF">g.83278</name>
</gene>
<protein>
    <submittedName>
        <fullName evidence="1">Uncharacterized protein</fullName>
    </submittedName>
</protein>
<name>A0A146L7B0_LYGHE</name>
<proteinExistence type="predicted"/>
<reference evidence="1" key="1">
    <citation type="journal article" date="2016" name="Gigascience">
        <title>De novo construction of an expanded transcriptome assembly for the western tarnished plant bug, Lygus hesperus.</title>
        <authorList>
            <person name="Tassone E.E."/>
            <person name="Geib S.M."/>
            <person name="Hall B."/>
            <person name="Fabrick J.A."/>
            <person name="Brent C.S."/>
            <person name="Hull J.J."/>
        </authorList>
    </citation>
    <scope>NUCLEOTIDE SEQUENCE</scope>
</reference>
<dbReference type="EMBL" id="GDHC01016079">
    <property type="protein sequence ID" value="JAQ02550.1"/>
    <property type="molecule type" value="Transcribed_RNA"/>
</dbReference>